<feature type="compositionally biased region" description="Low complexity" evidence="1">
    <location>
        <begin position="28"/>
        <end position="39"/>
    </location>
</feature>
<keyword evidence="7" id="KW-1185">Reference proteome</keyword>
<feature type="region of interest" description="Disordered" evidence="1">
    <location>
        <begin position="1"/>
        <end position="177"/>
    </location>
</feature>
<evidence type="ECO:0000313" key="7">
    <source>
        <dbReference type="Proteomes" id="UP001596443"/>
    </source>
</evidence>
<dbReference type="EMBL" id="JBHSWX010000012">
    <property type="protein sequence ID" value="MFC6787936.1"/>
    <property type="molecule type" value="Genomic_DNA"/>
</dbReference>
<evidence type="ECO:0000313" key="4">
    <source>
        <dbReference type="EMBL" id="MFC6787895.1"/>
    </source>
</evidence>
<evidence type="ECO:0000313" key="5">
    <source>
        <dbReference type="EMBL" id="MFC6787936.1"/>
    </source>
</evidence>
<dbReference type="Proteomes" id="UP001596443">
    <property type="component" value="Unassembled WGS sequence"/>
</dbReference>
<feature type="compositionally biased region" description="Acidic residues" evidence="1">
    <location>
        <begin position="146"/>
        <end position="155"/>
    </location>
</feature>
<reference evidence="7" key="2">
    <citation type="journal article" date="2019" name="Int. J. Syst. Evol. Microbiol.">
        <title>The Global Catalogue of Microorganisms (GCM) 10K type strain sequencing project: providing services to taxonomists for standard genome sequencing and annotation.</title>
        <authorList>
            <consortium name="The Broad Institute Genomics Platform"/>
            <consortium name="The Broad Institute Genome Sequencing Center for Infectious Disease"/>
            <person name="Wu L."/>
            <person name="Ma J."/>
        </authorList>
    </citation>
    <scope>NUCLEOTIDE SEQUENCE [LARGE SCALE GENOMIC DNA]</scope>
    <source>
        <strain evidence="7">SYNS20</strain>
    </source>
</reference>
<proteinExistence type="predicted"/>
<reference evidence="5" key="1">
    <citation type="journal article" date="2014" name="Int. J. Syst. Evol. Microbiol.">
        <title>Complete genome sequence of Corynebacterium casei LMG S-19264T (=DSM 44701T), isolated from a smear-ripened cheese.</title>
        <authorList>
            <consortium name="US DOE Joint Genome Institute (JGI-PGF)"/>
            <person name="Walter F."/>
            <person name="Albersmeier A."/>
            <person name="Kalinowski J."/>
            <person name="Ruckert C."/>
        </authorList>
    </citation>
    <scope>NUCLEOTIDE SEQUENCE [LARGE SCALE GENOMIC DNA]</scope>
    <source>
        <strain evidence="5">NBRC 112888</strain>
    </source>
</reference>
<dbReference type="EMBL" id="JBHSWX010000012">
    <property type="protein sequence ID" value="MFC6787974.1"/>
    <property type="molecule type" value="Genomic_DNA"/>
</dbReference>
<dbReference type="EMBL" id="JBHSWX010000011">
    <property type="protein sequence ID" value="MFC6785088.1"/>
    <property type="molecule type" value="Genomic_DNA"/>
</dbReference>
<evidence type="ECO:0000313" key="6">
    <source>
        <dbReference type="EMBL" id="MFC6787974.1"/>
    </source>
</evidence>
<evidence type="ECO:0008006" key="8">
    <source>
        <dbReference type="Google" id="ProtNLM"/>
    </source>
</evidence>
<protein>
    <recommendedName>
        <fullName evidence="8">PGF-CTERM protein</fullName>
    </recommendedName>
</protein>
<dbReference type="GeneID" id="81211118"/>
<dbReference type="EMBL" id="JBHSWX010000012">
    <property type="protein sequence ID" value="MFC6785184.1"/>
    <property type="molecule type" value="Genomic_DNA"/>
</dbReference>
<evidence type="ECO:0000256" key="1">
    <source>
        <dbReference type="SAM" id="MobiDB-lite"/>
    </source>
</evidence>
<dbReference type="EMBL" id="JBHSWX010000012">
    <property type="protein sequence ID" value="MFC6787895.1"/>
    <property type="molecule type" value="Genomic_DNA"/>
</dbReference>
<reference evidence="5" key="3">
    <citation type="submission" date="2024-09" db="EMBL/GenBank/DDBJ databases">
        <authorList>
            <person name="Sun Q."/>
        </authorList>
    </citation>
    <scope>NUCLEOTIDE SEQUENCE</scope>
    <source>
        <strain evidence="5">NBRC 112888</strain>
    </source>
</reference>
<evidence type="ECO:0000313" key="3">
    <source>
        <dbReference type="EMBL" id="MFC6785184.1"/>
    </source>
</evidence>
<feature type="compositionally biased region" description="Polar residues" evidence="1">
    <location>
        <begin position="156"/>
        <end position="166"/>
    </location>
</feature>
<organism evidence="5 7">
    <name type="scientific">Halobaculum halobium</name>
    <dbReference type="NCBI Taxonomy" id="3032281"/>
    <lineage>
        <taxon>Archaea</taxon>
        <taxon>Methanobacteriati</taxon>
        <taxon>Methanobacteriota</taxon>
        <taxon>Stenosarchaea group</taxon>
        <taxon>Halobacteria</taxon>
        <taxon>Halobacteriales</taxon>
        <taxon>Haloferacaceae</taxon>
        <taxon>Halobaculum</taxon>
    </lineage>
</organism>
<sequence length="197" mass="19362">MVGGLTGPSWDQDGGGGGTTDTTDDTDSGGSDDSGGSSDYTNDTEDIEQDQTSDDLDLGQADGGGLEYDSEDSAGNVVDSDGDPDTGGVTIISDNNSDDPAADDAQQDLTDDALDTIGGSDGSDGSGGSDGSDDTGGIESGVVDSESGEYTDGADTDNQPDNTPADTETPGVGGDIGNPALLALALVVVGWVMYGGE</sequence>
<dbReference type="RefSeq" id="WP_284062027.1">
    <property type="nucleotide sequence ID" value="NZ_CP126158.1"/>
</dbReference>
<comment type="caution">
    <text evidence="5">The sequence shown here is derived from an EMBL/GenBank/DDBJ whole genome shotgun (WGS) entry which is preliminary data.</text>
</comment>
<feature type="compositionally biased region" description="Gly residues" evidence="1">
    <location>
        <begin position="119"/>
        <end position="130"/>
    </location>
</feature>
<accession>A0ABD5TH44</accession>
<feature type="compositionally biased region" description="Acidic residues" evidence="1">
    <location>
        <begin position="96"/>
        <end position="114"/>
    </location>
</feature>
<name>A0ABD5TH44_9EURY</name>
<feature type="compositionally biased region" description="Acidic residues" evidence="1">
    <location>
        <begin position="42"/>
        <end position="57"/>
    </location>
</feature>
<dbReference type="AlphaFoldDB" id="A0ABD5TH44"/>
<evidence type="ECO:0000313" key="2">
    <source>
        <dbReference type="EMBL" id="MFC6785088.1"/>
    </source>
</evidence>
<gene>
    <name evidence="2" type="ORF">ACFQFD_03555</name>
    <name evidence="3" type="ORF">ACFQFD_04095</name>
    <name evidence="4" type="ORF">ACFQFD_18395</name>
    <name evidence="5" type="ORF">ACFQFD_18600</name>
    <name evidence="6" type="ORF">ACFQFD_18790</name>
</gene>